<dbReference type="Proteomes" id="UP000279384">
    <property type="component" value="Unassembled WGS sequence"/>
</dbReference>
<reference evidence="1 2" key="1">
    <citation type="submission" date="2018-10" db="EMBL/GenBank/DDBJ databases">
        <title>Genomic Encyclopedia of Type Strains, Phase IV (KMG-IV): sequencing the most valuable type-strain genomes for metagenomic binning, comparative biology and taxonomic classification.</title>
        <authorList>
            <person name="Goeker M."/>
        </authorList>
    </citation>
    <scope>NUCLEOTIDE SEQUENCE [LARGE SCALE GENOMIC DNA]</scope>
    <source>
        <strain evidence="1 2">DSM 3303</strain>
    </source>
</reference>
<accession>A0A495AW00</accession>
<comment type="caution">
    <text evidence="1">The sequence shown here is derived from an EMBL/GenBank/DDBJ whole genome shotgun (WGS) entry which is preliminary data.</text>
</comment>
<organism evidence="1 2">
    <name type="scientific">Vogesella indigofera</name>
    <name type="common">Pseudomonas indigofera</name>
    <dbReference type="NCBI Taxonomy" id="45465"/>
    <lineage>
        <taxon>Bacteria</taxon>
        <taxon>Pseudomonadati</taxon>
        <taxon>Pseudomonadota</taxon>
        <taxon>Betaproteobacteria</taxon>
        <taxon>Neisseriales</taxon>
        <taxon>Chromobacteriaceae</taxon>
        <taxon>Vogesella</taxon>
    </lineage>
</organism>
<name>A0A495AW00_VOGIN</name>
<sequence>MATESFKYLSEARLAQLLRDVSENRERYRSGDFIDLAKENGWGIESSLMKINSAALSDLDGTSQTAEADAKNSLIVYQALQGMTPALAMEECVWTRLTHTECIEYTRARWFSKSSSYDNEKFDKHVLLHFFARGLTGARDDNAIARLWWNMHIATMLSPSSPKDALDCILKTADIRSNLVERSWTGARVPLSRAIVEKMKKEAWLTANEDNFRRFMKILNRVGGGILLEAFPNEKREDAVNKIMEYCLLKAKET</sequence>
<dbReference type="RefSeq" id="WP_147424512.1">
    <property type="nucleotide sequence ID" value="NZ_RBID01000020.1"/>
</dbReference>
<evidence type="ECO:0000313" key="1">
    <source>
        <dbReference type="EMBL" id="RKQ52891.1"/>
    </source>
</evidence>
<dbReference type="Pfam" id="PF19866">
    <property type="entry name" value="DUF6339"/>
    <property type="match status" value="1"/>
</dbReference>
<dbReference type="EMBL" id="RBID01000020">
    <property type="protein sequence ID" value="RKQ52891.1"/>
    <property type="molecule type" value="Genomic_DNA"/>
</dbReference>
<evidence type="ECO:0000313" key="2">
    <source>
        <dbReference type="Proteomes" id="UP000279384"/>
    </source>
</evidence>
<dbReference type="InterPro" id="IPR045920">
    <property type="entry name" value="DUF6339"/>
</dbReference>
<gene>
    <name evidence="1" type="ORF">C8E02_3360</name>
</gene>
<protein>
    <submittedName>
        <fullName evidence="1">Uncharacterized protein</fullName>
    </submittedName>
</protein>
<proteinExistence type="predicted"/>
<dbReference type="AlphaFoldDB" id="A0A495AW00"/>